<dbReference type="PROSITE" id="PS50901">
    <property type="entry name" value="FTSK"/>
    <property type="match status" value="1"/>
</dbReference>
<keyword evidence="10" id="KW-1185">Reference proteome</keyword>
<feature type="region of interest" description="Disordered" evidence="7">
    <location>
        <begin position="81"/>
        <end position="216"/>
    </location>
</feature>
<evidence type="ECO:0000256" key="4">
    <source>
        <dbReference type="ARBA" id="ARBA00022840"/>
    </source>
</evidence>
<evidence type="ECO:0000256" key="6">
    <source>
        <dbReference type="PROSITE-ProRule" id="PRU00289"/>
    </source>
</evidence>
<feature type="domain" description="FtsK" evidence="8">
    <location>
        <begin position="646"/>
        <end position="838"/>
    </location>
</feature>
<evidence type="ECO:0000256" key="2">
    <source>
        <dbReference type="ARBA" id="ARBA00022741"/>
    </source>
</evidence>
<dbReference type="Proteomes" id="UP001172721">
    <property type="component" value="Unassembled WGS sequence"/>
</dbReference>
<dbReference type="InterPro" id="IPR018541">
    <property type="entry name" value="Ftsk_gamma"/>
</dbReference>
<evidence type="ECO:0000313" key="10">
    <source>
        <dbReference type="Proteomes" id="UP001172721"/>
    </source>
</evidence>
<feature type="region of interest" description="Disordered" evidence="7">
    <location>
        <begin position="338"/>
        <end position="375"/>
    </location>
</feature>
<sequence>MSWFKKLMNLMFDDEPSETEETIDPALHKNEKTQPVKRRTVGRFQNHQNSSAARMVSRYPVEGKFRFPLIDDQEEIGRYSAARKQSYSKKQDREEHEATAYTRERQKEKPSKEEMSPPSKVEKTEPFKPSEIPSPIYGFGGRKGTNKTAEGQAGEKPQEQGSNSKFRPSEIPSPIYGFGGRDKNGASSSKPPEERSKGGFMPSQVPSPIYGYGERKPDTIINPGLWKLSEIQKKKMPDPVLMEELLKEPAASKEPVILSEEEVRNLPVRDIQEEKAEEPMAKPVPQMVKEPVLIIDEFRKETIEPAQAELLPEPEPIQPAEPFEERKNELVVVHETPEEVVFELPPESQELKESEDEQQMEPAISEVEEPKALEPEEEVMIELPAEEHELKKTEAEQQMEPPIAAIEEPTVLEPKEEEVPAVTNRIKTDQEEEVLMEKPASQEPEAKEEAVTRRETEKKPGGTYIPFNVLMLKKDRKPAASAPVATRPAAPVESSVKTAEVAPVMEEEADLSFPPLELLQNPPVQEEDDSLWMEEQRDLLQLTLDNFNVNAKVVNMTKGPSVTRLEVQPAPGVKVNKITNLSDDIKLSLSAKDIRIEAPIPGKNTIGIEVPNRYSQPVFLREILQSGEFRDSTSPLTVALGLDLSGEPIVTDLQKMPHGLIAGATGSGKSVCINSILVSLMYKASPDDVRLLLIDPKMVELAPYNAIPHLVTPVITDPKEATTALKWTVEEMERRYEAFARHGVRDIKRFNDKMKREQLYANKMPYIVVVIDELADLMMVSPQDVEEAICRIAQKARACGIHLLVATQRPSVDVITGLIKANIPTRTAFAVSSAVDSRTIIDMSGAERLLGKGDMLFLENGSSKAVRIQGNFVSDDEIERVTAFVKEQHPTNYLFSREELIQSNQTVEPEDDLFEEACYYVLDVGAASSSSIQRRFRVGYNRAARLVEMMEGFGLVSEAMGSKPRTVLMTSDEFQSKLYSEAEV</sequence>
<dbReference type="SUPFAM" id="SSF46785">
    <property type="entry name" value="Winged helix' DNA-binding domain"/>
    <property type="match status" value="1"/>
</dbReference>
<feature type="compositionally biased region" description="Basic and acidic residues" evidence="7">
    <location>
        <begin position="444"/>
        <end position="459"/>
    </location>
</feature>
<comment type="similarity">
    <text evidence="1">Belongs to the FtsK/SpoIIIE/SftA family.</text>
</comment>
<accession>A0ABT8I0N6</accession>
<dbReference type="Gene3D" id="3.30.980.40">
    <property type="match status" value="1"/>
</dbReference>
<keyword evidence="2 6" id="KW-0547">Nucleotide-binding</keyword>
<evidence type="ECO:0000313" key="9">
    <source>
        <dbReference type="EMBL" id="MDN4526576.1"/>
    </source>
</evidence>
<feature type="compositionally biased region" description="Polar residues" evidence="7">
    <location>
        <begin position="43"/>
        <end position="52"/>
    </location>
</feature>
<dbReference type="PANTHER" id="PTHR22683">
    <property type="entry name" value="SPORULATION PROTEIN RELATED"/>
    <property type="match status" value="1"/>
</dbReference>
<evidence type="ECO:0000256" key="7">
    <source>
        <dbReference type="SAM" id="MobiDB-lite"/>
    </source>
</evidence>
<keyword evidence="3" id="KW-0159">Chromosome partition</keyword>
<organism evidence="9 10">
    <name type="scientific">Fictibacillus fluitans</name>
    <dbReference type="NCBI Taxonomy" id="3058422"/>
    <lineage>
        <taxon>Bacteria</taxon>
        <taxon>Bacillati</taxon>
        <taxon>Bacillota</taxon>
        <taxon>Bacilli</taxon>
        <taxon>Bacillales</taxon>
        <taxon>Fictibacillaceae</taxon>
        <taxon>Fictibacillus</taxon>
    </lineage>
</organism>
<dbReference type="InterPro" id="IPR036390">
    <property type="entry name" value="WH_DNA-bd_sf"/>
</dbReference>
<dbReference type="InterPro" id="IPR027417">
    <property type="entry name" value="P-loop_NTPase"/>
</dbReference>
<feature type="compositionally biased region" description="Basic and acidic residues" evidence="7">
    <location>
        <begin position="89"/>
        <end position="128"/>
    </location>
</feature>
<dbReference type="InterPro" id="IPR050206">
    <property type="entry name" value="FtsK/SpoIIIE/SftA"/>
</dbReference>
<comment type="caution">
    <text evidence="9">The sequence shown here is derived from an EMBL/GenBank/DDBJ whole genome shotgun (WGS) entry which is preliminary data.</text>
</comment>
<dbReference type="Pfam" id="PF17854">
    <property type="entry name" value="FtsK_alpha"/>
    <property type="match status" value="1"/>
</dbReference>
<dbReference type="Pfam" id="PF01580">
    <property type="entry name" value="FtsK_SpoIIIE"/>
    <property type="match status" value="1"/>
</dbReference>
<evidence type="ECO:0000256" key="5">
    <source>
        <dbReference type="ARBA" id="ARBA00023125"/>
    </source>
</evidence>
<dbReference type="SMART" id="SM00843">
    <property type="entry name" value="Ftsk_gamma"/>
    <property type="match status" value="1"/>
</dbReference>
<proteinExistence type="inferred from homology"/>
<dbReference type="InterPro" id="IPR002543">
    <property type="entry name" value="FtsK_dom"/>
</dbReference>
<dbReference type="SMART" id="SM00382">
    <property type="entry name" value="AAA"/>
    <property type="match status" value="1"/>
</dbReference>
<gene>
    <name evidence="9" type="ORF">QYB97_18995</name>
</gene>
<feature type="region of interest" description="Disordered" evidence="7">
    <location>
        <begin position="16"/>
        <end position="55"/>
    </location>
</feature>
<evidence type="ECO:0000256" key="3">
    <source>
        <dbReference type="ARBA" id="ARBA00022829"/>
    </source>
</evidence>
<dbReference type="InterPro" id="IPR003593">
    <property type="entry name" value="AAA+_ATPase"/>
</dbReference>
<dbReference type="Gene3D" id="1.10.10.10">
    <property type="entry name" value="Winged helix-like DNA-binding domain superfamily/Winged helix DNA-binding domain"/>
    <property type="match status" value="1"/>
</dbReference>
<protein>
    <submittedName>
        <fullName evidence="9">DNA translocase FtsK</fullName>
    </submittedName>
</protein>
<dbReference type="InterPro" id="IPR036388">
    <property type="entry name" value="WH-like_DNA-bd_sf"/>
</dbReference>
<dbReference type="SUPFAM" id="SSF52540">
    <property type="entry name" value="P-loop containing nucleoside triphosphate hydrolases"/>
    <property type="match status" value="1"/>
</dbReference>
<keyword evidence="5" id="KW-0238">DNA-binding</keyword>
<keyword evidence="4 6" id="KW-0067">ATP-binding</keyword>
<evidence type="ECO:0000259" key="8">
    <source>
        <dbReference type="PROSITE" id="PS50901"/>
    </source>
</evidence>
<dbReference type="Gene3D" id="3.40.50.300">
    <property type="entry name" value="P-loop containing nucleotide triphosphate hydrolases"/>
    <property type="match status" value="1"/>
</dbReference>
<dbReference type="EMBL" id="JAUHTR010000012">
    <property type="protein sequence ID" value="MDN4526576.1"/>
    <property type="molecule type" value="Genomic_DNA"/>
</dbReference>
<dbReference type="InterPro" id="IPR041027">
    <property type="entry name" value="FtsK_alpha"/>
</dbReference>
<dbReference type="Pfam" id="PF09397">
    <property type="entry name" value="FtsK_gamma"/>
    <property type="match status" value="1"/>
</dbReference>
<evidence type="ECO:0000256" key="1">
    <source>
        <dbReference type="ARBA" id="ARBA00006474"/>
    </source>
</evidence>
<feature type="region of interest" description="Disordered" evidence="7">
    <location>
        <begin position="391"/>
        <end position="459"/>
    </location>
</feature>
<dbReference type="PANTHER" id="PTHR22683:SF42">
    <property type="entry name" value="DNA TRANSLOCASE SFTA"/>
    <property type="match status" value="1"/>
</dbReference>
<dbReference type="RefSeq" id="WP_301167590.1">
    <property type="nucleotide sequence ID" value="NZ_JAUHTR010000012.1"/>
</dbReference>
<feature type="binding site" evidence="6">
    <location>
        <begin position="663"/>
        <end position="670"/>
    </location>
    <ligand>
        <name>ATP</name>
        <dbReference type="ChEBI" id="CHEBI:30616"/>
    </ligand>
</feature>
<reference evidence="9" key="1">
    <citation type="submission" date="2023-07" db="EMBL/GenBank/DDBJ databases">
        <title>Fictibacillus sp. isolated from freshwater pond.</title>
        <authorList>
            <person name="Kirdat K."/>
            <person name="Bhat A."/>
            <person name="Mourya A."/>
            <person name="Yadav A."/>
        </authorList>
    </citation>
    <scope>NUCLEOTIDE SEQUENCE</scope>
    <source>
        <strain evidence="9">NE201</strain>
    </source>
</reference>
<name>A0ABT8I0N6_9BACL</name>